<comment type="caution">
    <text evidence="3">The sequence shown here is derived from an EMBL/GenBank/DDBJ whole genome shotgun (WGS) entry which is preliminary data.</text>
</comment>
<sequence>MLRHFIYLFLLLNINVCIAQNHSKTLYISTGQWPPYMDQTRRDQGCVAKLINDAFAISNLKVRFIFMPWDRAYHQGLKQEFSGTAYWYYSEKRALDYIYTKTPITSEISRFYHLDDLDFNYQTYKDLSHHTLLLNQGLTYPKKLLNAIKKHDITVVNATYTSKNLSLLLKKRADITVLTEQTKTEFAKALSAEQNQRIVFQEKPAFVSQGYLLINRHSQKYASLFDYGVNTLWKDQTYYDNYVKNCLNIK</sequence>
<evidence type="ECO:0000313" key="3">
    <source>
        <dbReference type="EMBL" id="CAH9065672.1"/>
    </source>
</evidence>
<dbReference type="SUPFAM" id="SSF53850">
    <property type="entry name" value="Periplasmic binding protein-like II"/>
    <property type="match status" value="1"/>
</dbReference>
<reference evidence="3 4" key="1">
    <citation type="submission" date="2022-07" db="EMBL/GenBank/DDBJ databases">
        <authorList>
            <person name="Criscuolo A."/>
        </authorList>
    </citation>
    <scope>NUCLEOTIDE SEQUENCE [LARGE SCALE GENOMIC DNA]</scope>
    <source>
        <strain evidence="4">CIP 111951</strain>
    </source>
</reference>
<dbReference type="EMBL" id="CAMAPD010000019">
    <property type="protein sequence ID" value="CAH9065672.1"/>
    <property type="molecule type" value="Genomic_DNA"/>
</dbReference>
<keyword evidence="2" id="KW-0732">Signal</keyword>
<dbReference type="PANTHER" id="PTHR35936">
    <property type="entry name" value="MEMBRANE-BOUND LYTIC MUREIN TRANSGLYCOSYLASE F"/>
    <property type="match status" value="1"/>
</dbReference>
<dbReference type="PANTHER" id="PTHR35936:SF25">
    <property type="entry name" value="ABC TRANSPORTER SUBSTRATE-BINDING PROTEIN"/>
    <property type="match status" value="1"/>
</dbReference>
<evidence type="ECO:0000256" key="1">
    <source>
        <dbReference type="ARBA" id="ARBA00010333"/>
    </source>
</evidence>
<proteinExistence type="inferred from homology"/>
<evidence type="ECO:0000256" key="2">
    <source>
        <dbReference type="SAM" id="SignalP"/>
    </source>
</evidence>
<feature type="signal peptide" evidence="2">
    <location>
        <begin position="1"/>
        <end position="19"/>
    </location>
</feature>
<organism evidence="3 4">
    <name type="scientific">Pseudoalteromonas holothuriae</name>
    <dbReference type="NCBI Taxonomy" id="2963714"/>
    <lineage>
        <taxon>Bacteria</taxon>
        <taxon>Pseudomonadati</taxon>
        <taxon>Pseudomonadota</taxon>
        <taxon>Gammaproteobacteria</taxon>
        <taxon>Alteromonadales</taxon>
        <taxon>Pseudoalteromonadaceae</taxon>
        <taxon>Pseudoalteromonas</taxon>
    </lineage>
</organism>
<name>A0ABN8UQ12_9GAMM</name>
<dbReference type="Gene3D" id="3.40.190.10">
    <property type="entry name" value="Periplasmic binding protein-like II"/>
    <property type="match status" value="2"/>
</dbReference>
<comment type="similarity">
    <text evidence="1">Belongs to the bacterial solute-binding protein 3 family.</text>
</comment>
<evidence type="ECO:0000313" key="4">
    <source>
        <dbReference type="Proteomes" id="UP001152485"/>
    </source>
</evidence>
<protein>
    <recommendedName>
        <fullName evidence="5">Solute-binding protein family 3/N-terminal domain-containing protein</fullName>
    </recommendedName>
</protein>
<evidence type="ECO:0008006" key="5">
    <source>
        <dbReference type="Google" id="ProtNLM"/>
    </source>
</evidence>
<accession>A0ABN8UQ12</accession>
<dbReference type="Proteomes" id="UP001152485">
    <property type="component" value="Unassembled WGS sequence"/>
</dbReference>
<gene>
    <name evidence="3" type="ORF">PSECIP111951_03412</name>
</gene>
<feature type="chain" id="PRO_5046687409" description="Solute-binding protein family 3/N-terminal domain-containing protein" evidence="2">
    <location>
        <begin position="20"/>
        <end position="250"/>
    </location>
</feature>